<protein>
    <submittedName>
        <fullName evidence="1">EXC6B protein</fullName>
    </submittedName>
</protein>
<keyword evidence="2" id="KW-1185">Reference proteome</keyword>
<feature type="non-terminal residue" evidence="1">
    <location>
        <position position="1"/>
    </location>
</feature>
<dbReference type="Proteomes" id="UP001166093">
    <property type="component" value="Unassembled WGS sequence"/>
</dbReference>
<sequence length="167" mass="18427">MICQIGPVPGFQGGHFVVGLHIDLRQEEGEGGGLGLGLRRRTLRAAVLETGNDIERPYSTETLTMQPPQSYSVGGQRSSGQLTGTAELAGLGEVWLEGVSTNTALYLSYTSDSTVSYLIPVLYFIERMKDTSRKNNMFAQFCKNERDKHKLVDTVVKQLRSLINAHH</sequence>
<reference evidence="1" key="1">
    <citation type="journal article" date="2021" name="Cell">
        <title>Tracing the genetic footprints of vertebrate landing in non-teleost ray-finned fishes.</title>
        <authorList>
            <person name="Bi X."/>
            <person name="Wang K."/>
            <person name="Yang L."/>
            <person name="Pan H."/>
            <person name="Jiang H."/>
            <person name="Wei Q."/>
            <person name="Fang M."/>
            <person name="Yu H."/>
            <person name="Zhu C."/>
            <person name="Cai Y."/>
            <person name="He Y."/>
            <person name="Gan X."/>
            <person name="Zeng H."/>
            <person name="Yu D."/>
            <person name="Zhu Y."/>
            <person name="Jiang H."/>
            <person name="Qiu Q."/>
            <person name="Yang H."/>
            <person name="Zhang Y.E."/>
            <person name="Wang W."/>
            <person name="Zhu M."/>
            <person name="He S."/>
            <person name="Zhang G."/>
        </authorList>
    </citation>
    <scope>NUCLEOTIDE SEQUENCE</scope>
    <source>
        <strain evidence="1">Pddl_001</strain>
    </source>
</reference>
<comment type="caution">
    <text evidence="1">The sequence shown here is derived from an EMBL/GenBank/DDBJ whole genome shotgun (WGS) entry which is preliminary data.</text>
</comment>
<organism evidence="1 2">
    <name type="scientific">Polyodon spathula</name>
    <name type="common">North American paddlefish</name>
    <name type="synonym">Squalus spathula</name>
    <dbReference type="NCBI Taxonomy" id="7913"/>
    <lineage>
        <taxon>Eukaryota</taxon>
        <taxon>Metazoa</taxon>
        <taxon>Chordata</taxon>
        <taxon>Craniata</taxon>
        <taxon>Vertebrata</taxon>
        <taxon>Euteleostomi</taxon>
        <taxon>Actinopterygii</taxon>
        <taxon>Chondrostei</taxon>
        <taxon>Acipenseriformes</taxon>
        <taxon>Polyodontidae</taxon>
        <taxon>Polyodon</taxon>
    </lineage>
</organism>
<proteinExistence type="predicted"/>
<accession>A0ABS2XTQ3</accession>
<feature type="non-terminal residue" evidence="1">
    <location>
        <position position="167"/>
    </location>
</feature>
<gene>
    <name evidence="1" type="primary">Exoc6b_2</name>
    <name evidence="1" type="ORF">GTO93_0019491</name>
</gene>
<name>A0ABS2XTQ3_POLSP</name>
<evidence type="ECO:0000313" key="2">
    <source>
        <dbReference type="Proteomes" id="UP001166093"/>
    </source>
</evidence>
<evidence type="ECO:0000313" key="1">
    <source>
        <dbReference type="EMBL" id="MBN3277733.1"/>
    </source>
</evidence>
<dbReference type="EMBL" id="JAAWVQ010073227">
    <property type="protein sequence ID" value="MBN3277733.1"/>
    <property type="molecule type" value="Genomic_DNA"/>
</dbReference>